<feature type="compositionally biased region" description="Low complexity" evidence="8">
    <location>
        <begin position="399"/>
        <end position="408"/>
    </location>
</feature>
<feature type="compositionally biased region" description="Gly residues" evidence="8">
    <location>
        <begin position="489"/>
        <end position="501"/>
    </location>
</feature>
<feature type="compositionally biased region" description="Basic and acidic residues" evidence="8">
    <location>
        <begin position="67"/>
        <end position="78"/>
    </location>
</feature>
<keyword evidence="12" id="KW-1185">Reference proteome</keyword>
<evidence type="ECO:0000256" key="8">
    <source>
        <dbReference type="SAM" id="MobiDB-lite"/>
    </source>
</evidence>
<dbReference type="SUPFAM" id="SSF50911">
    <property type="entry name" value="Mannose 6-phosphate receptor domain"/>
    <property type="match status" value="1"/>
</dbReference>
<accession>A0ABR3VKZ9</accession>
<dbReference type="InterPro" id="IPR012913">
    <property type="entry name" value="OS9-like_dom"/>
</dbReference>
<dbReference type="Pfam" id="PF07915">
    <property type="entry name" value="PRKCSH"/>
    <property type="match status" value="1"/>
</dbReference>
<evidence type="ECO:0000313" key="11">
    <source>
        <dbReference type="EMBL" id="KAL1842450.1"/>
    </source>
</evidence>
<keyword evidence="6" id="KW-1015">Disulfide bond</keyword>
<protein>
    <recommendedName>
        <fullName evidence="7">Endoplasmic reticulum lectin</fullName>
    </recommendedName>
    <alternativeName>
        <fullName evidence="7">Protein OS-9 homolog</fullName>
    </alternativeName>
</protein>
<feature type="region of interest" description="Disordered" evidence="8">
    <location>
        <begin position="383"/>
        <end position="413"/>
    </location>
</feature>
<comment type="caution">
    <text evidence="11">The sequence shown here is derived from an EMBL/GenBank/DDBJ whole genome shotgun (WGS) entry which is preliminary data.</text>
</comment>
<organism evidence="11 12">
    <name type="scientific">Humicola insolens</name>
    <name type="common">Soft-rot fungus</name>
    <dbReference type="NCBI Taxonomy" id="85995"/>
    <lineage>
        <taxon>Eukaryota</taxon>
        <taxon>Fungi</taxon>
        <taxon>Dikarya</taxon>
        <taxon>Ascomycota</taxon>
        <taxon>Pezizomycotina</taxon>
        <taxon>Sordariomycetes</taxon>
        <taxon>Sordariomycetidae</taxon>
        <taxon>Sordariales</taxon>
        <taxon>Chaetomiaceae</taxon>
        <taxon>Mycothermus</taxon>
    </lineage>
</organism>
<evidence type="ECO:0000259" key="10">
    <source>
        <dbReference type="PROSITE" id="PS51914"/>
    </source>
</evidence>
<evidence type="ECO:0000256" key="7">
    <source>
        <dbReference type="RuleBase" id="RU369099"/>
    </source>
</evidence>
<reference evidence="11 12" key="1">
    <citation type="journal article" date="2024" name="Commun. Biol.">
        <title>Comparative genomic analysis of thermophilic fungi reveals convergent evolutionary adaptations and gene losses.</title>
        <authorList>
            <person name="Steindorff A.S."/>
            <person name="Aguilar-Pontes M.V."/>
            <person name="Robinson A.J."/>
            <person name="Andreopoulos B."/>
            <person name="LaButti K."/>
            <person name="Kuo A."/>
            <person name="Mondo S."/>
            <person name="Riley R."/>
            <person name="Otillar R."/>
            <person name="Haridas S."/>
            <person name="Lipzen A."/>
            <person name="Grimwood J."/>
            <person name="Schmutz J."/>
            <person name="Clum A."/>
            <person name="Reid I.D."/>
            <person name="Moisan M.C."/>
            <person name="Butler G."/>
            <person name="Nguyen T.T.M."/>
            <person name="Dewar K."/>
            <person name="Conant G."/>
            <person name="Drula E."/>
            <person name="Henrissat B."/>
            <person name="Hansel C."/>
            <person name="Singer S."/>
            <person name="Hutchinson M.I."/>
            <person name="de Vries R.P."/>
            <person name="Natvig D.O."/>
            <person name="Powell A.J."/>
            <person name="Tsang A."/>
            <person name="Grigoriev I.V."/>
        </authorList>
    </citation>
    <scope>NUCLEOTIDE SEQUENCE [LARGE SCALE GENOMIC DNA]</scope>
    <source>
        <strain evidence="11 12">CBS 620.91</strain>
    </source>
</reference>
<comment type="subcellular location">
    <subcellularLocation>
        <location evidence="1 7">Endoplasmic reticulum membrane</location>
        <topology evidence="1 7">Peripheral membrane protein</topology>
        <orientation evidence="1 7">Lumenal side</orientation>
    </subcellularLocation>
</comment>
<comment type="function">
    <text evidence="7">Lectin involved in the quality control of the secretory pathway. As a member of the endoplasmic reticulum-associated degradation lumenal (ERAD-L) surveillance system, targets misfolded endoplasmic reticulum lumenal glycoproteins for degradation.</text>
</comment>
<dbReference type="Proteomes" id="UP001583172">
    <property type="component" value="Unassembled WGS sequence"/>
</dbReference>
<dbReference type="PANTHER" id="PTHR15414">
    <property type="entry name" value="OS-9-RELATED"/>
    <property type="match status" value="1"/>
</dbReference>
<keyword evidence="7" id="KW-0472">Membrane</keyword>
<gene>
    <name evidence="11" type="ORF">VTJ49DRAFT_5187</name>
</gene>
<dbReference type="InterPro" id="IPR044865">
    <property type="entry name" value="MRH_dom"/>
</dbReference>
<dbReference type="PROSITE" id="PS51914">
    <property type="entry name" value="MRH"/>
    <property type="match status" value="1"/>
</dbReference>
<dbReference type="PANTHER" id="PTHR15414:SF0">
    <property type="entry name" value="ENDOPLASMIC RETICULUM LECTIN 1"/>
    <property type="match status" value="1"/>
</dbReference>
<evidence type="ECO:0000256" key="2">
    <source>
        <dbReference type="ARBA" id="ARBA00009918"/>
    </source>
</evidence>
<keyword evidence="4 7" id="KW-0430">Lectin</keyword>
<comment type="similarity">
    <text evidence="2 7">Belongs to the OS-9 family.</text>
</comment>
<keyword evidence="3 9" id="KW-0732">Signal</keyword>
<dbReference type="Gene3D" id="2.70.130.10">
    <property type="entry name" value="Mannose-6-phosphate receptor binding domain"/>
    <property type="match status" value="1"/>
</dbReference>
<feature type="region of interest" description="Disordered" evidence="8">
    <location>
        <begin position="61"/>
        <end position="93"/>
    </location>
</feature>
<feature type="region of interest" description="Disordered" evidence="8">
    <location>
        <begin position="484"/>
        <end position="550"/>
    </location>
</feature>
<evidence type="ECO:0000313" key="12">
    <source>
        <dbReference type="Proteomes" id="UP001583172"/>
    </source>
</evidence>
<feature type="compositionally biased region" description="Polar residues" evidence="8">
    <location>
        <begin position="79"/>
        <end position="92"/>
    </location>
</feature>
<evidence type="ECO:0000256" key="9">
    <source>
        <dbReference type="SAM" id="SignalP"/>
    </source>
</evidence>
<evidence type="ECO:0000256" key="4">
    <source>
        <dbReference type="ARBA" id="ARBA00022734"/>
    </source>
</evidence>
<evidence type="ECO:0000256" key="5">
    <source>
        <dbReference type="ARBA" id="ARBA00022824"/>
    </source>
</evidence>
<feature type="compositionally biased region" description="Basic and acidic residues" evidence="8">
    <location>
        <begin position="516"/>
        <end position="550"/>
    </location>
</feature>
<evidence type="ECO:0000256" key="6">
    <source>
        <dbReference type="ARBA" id="ARBA00023157"/>
    </source>
</evidence>
<dbReference type="EMBL" id="JAZGSY010000042">
    <property type="protein sequence ID" value="KAL1842450.1"/>
    <property type="molecule type" value="Genomic_DNA"/>
</dbReference>
<dbReference type="InterPro" id="IPR045149">
    <property type="entry name" value="OS-9-like"/>
</dbReference>
<proteinExistence type="inferred from homology"/>
<keyword evidence="5 7" id="KW-0256">Endoplasmic reticulum</keyword>
<feature type="domain" description="MRH" evidence="10">
    <location>
        <begin position="157"/>
        <end position="300"/>
    </location>
</feature>
<name>A0ABR3VKZ9_HUMIN</name>
<evidence type="ECO:0000256" key="3">
    <source>
        <dbReference type="ARBA" id="ARBA00022729"/>
    </source>
</evidence>
<dbReference type="InterPro" id="IPR009011">
    <property type="entry name" value="Man6P_isomerase_rcpt-bd_dom_sf"/>
</dbReference>
<evidence type="ECO:0000256" key="1">
    <source>
        <dbReference type="ARBA" id="ARBA00004367"/>
    </source>
</evidence>
<sequence>MRRLNLVLLASLQLCTARQPSFNIHDDVLAHPQFELVFTDDYITEAEALAILDSSHARASASAADPKPSDLAKAHETSTSDPTNAGTATAAQDENAARAETYELINSPPSRYLCSVPVIAPPPVKNRTETELAKAEEARELSRASARGWELMSVLHGHCMYFTSGWWSYSFCYGKHVVQFHAAPGRPGEPPVKDENSLEYVLGRVPELPAPREPAGQAAHDGEAKSLAPPNVQLQTKGDQRYLSQRLGDGTICDLTGRPRTIEIQYHCSPGATADRIGWVKEVTTCAYLMAVYTPRLCRDVAFQPPKETRAHPVRCRRILGSEEDERTWHYQKMAAAAELLSQKPRTREPGRDVRPNHFAGMTIGGVVVGGKKHVSDERLLPLPRGVSRGQGLRGQGQTGAKTQQQQQQEKHPVVETLARKRKDAAKAEYLTDEELKKLNLDPKAVAEFREEMERLAGNRGWKLQVVEVAGEYEYMGAFDDEEENAAAGGAGGGTGTGAAAGSGETRKQPVQKGNGGKDDQKPRGTEEKKADQQDEKQQGSEEVFFRDEL</sequence>
<feature type="signal peptide" evidence="9">
    <location>
        <begin position="1"/>
        <end position="17"/>
    </location>
</feature>
<feature type="chain" id="PRO_5047405123" description="Endoplasmic reticulum lectin" evidence="9">
    <location>
        <begin position="18"/>
        <end position="550"/>
    </location>
</feature>